<evidence type="ECO:0000256" key="5">
    <source>
        <dbReference type="ARBA" id="ARBA00022833"/>
    </source>
</evidence>
<dbReference type="Pfam" id="PF00962">
    <property type="entry name" value="A_deaminase"/>
    <property type="match status" value="1"/>
</dbReference>
<accession>A0A1I7W1Y6</accession>
<protein>
    <submittedName>
        <fullName evidence="10">A_deaminase domain-containing protein</fullName>
    </submittedName>
</protein>
<dbReference type="PANTHER" id="PTHR11409:SF42">
    <property type="entry name" value="ADENOSINE DEAMINASE-LIKE PROTEIN"/>
    <property type="match status" value="1"/>
</dbReference>
<dbReference type="GO" id="GO:0046103">
    <property type="term" value="P:inosine biosynthetic process"/>
    <property type="evidence" value="ECO:0007669"/>
    <property type="project" value="TreeGrafter"/>
</dbReference>
<dbReference type="GO" id="GO:0046872">
    <property type="term" value="F:metal ion binding"/>
    <property type="evidence" value="ECO:0007669"/>
    <property type="project" value="UniProtKB-KW"/>
</dbReference>
<dbReference type="InterPro" id="IPR032466">
    <property type="entry name" value="Metal_Hydrolase"/>
</dbReference>
<keyword evidence="6" id="KW-0546">Nucleotide metabolism</keyword>
<keyword evidence="3" id="KW-0479">Metal-binding</keyword>
<comment type="catalytic activity">
    <reaction evidence="7">
        <text>N(6)-methyl-AMP + H2O + H(+) = IMP + methylamine</text>
        <dbReference type="Rhea" id="RHEA:16001"/>
        <dbReference type="ChEBI" id="CHEBI:15377"/>
        <dbReference type="ChEBI" id="CHEBI:15378"/>
        <dbReference type="ChEBI" id="CHEBI:58053"/>
        <dbReference type="ChEBI" id="CHEBI:59338"/>
        <dbReference type="ChEBI" id="CHEBI:144842"/>
    </reaction>
    <physiologicalReaction direction="left-to-right" evidence="7">
        <dbReference type="Rhea" id="RHEA:16002"/>
    </physiologicalReaction>
</comment>
<dbReference type="GO" id="GO:0006154">
    <property type="term" value="P:adenosine catabolic process"/>
    <property type="evidence" value="ECO:0007669"/>
    <property type="project" value="TreeGrafter"/>
</dbReference>
<dbReference type="InterPro" id="IPR006330">
    <property type="entry name" value="Ado/ade_deaminase"/>
</dbReference>
<name>A0A1I7W1Y6_LOALO</name>
<evidence type="ECO:0000256" key="6">
    <source>
        <dbReference type="ARBA" id="ARBA00023080"/>
    </source>
</evidence>
<dbReference type="Proteomes" id="UP000095285">
    <property type="component" value="Unassembled WGS sequence"/>
</dbReference>
<comment type="cofactor">
    <cofactor evidence="1">
        <name>Zn(2+)</name>
        <dbReference type="ChEBI" id="CHEBI:29105"/>
    </cofactor>
</comment>
<dbReference type="PANTHER" id="PTHR11409">
    <property type="entry name" value="ADENOSINE DEAMINASE"/>
    <property type="match status" value="1"/>
</dbReference>
<evidence type="ECO:0000256" key="2">
    <source>
        <dbReference type="ARBA" id="ARBA00006676"/>
    </source>
</evidence>
<evidence type="ECO:0000313" key="10">
    <source>
        <dbReference type="WBParaSite" id="EN70_876"/>
    </source>
</evidence>
<reference evidence="10" key="2">
    <citation type="submission" date="2016-11" db="UniProtKB">
        <authorList>
            <consortium name="WormBaseParasite"/>
        </authorList>
    </citation>
    <scope>IDENTIFICATION</scope>
</reference>
<evidence type="ECO:0000256" key="7">
    <source>
        <dbReference type="ARBA" id="ARBA00048787"/>
    </source>
</evidence>
<organism evidence="9 10">
    <name type="scientific">Loa loa</name>
    <name type="common">Eye worm</name>
    <name type="synonym">Filaria loa</name>
    <dbReference type="NCBI Taxonomy" id="7209"/>
    <lineage>
        <taxon>Eukaryota</taxon>
        <taxon>Metazoa</taxon>
        <taxon>Ecdysozoa</taxon>
        <taxon>Nematoda</taxon>
        <taxon>Chromadorea</taxon>
        <taxon>Rhabditida</taxon>
        <taxon>Spirurina</taxon>
        <taxon>Spiruromorpha</taxon>
        <taxon>Filarioidea</taxon>
        <taxon>Onchocercidae</taxon>
        <taxon>Loa</taxon>
    </lineage>
</organism>
<dbReference type="STRING" id="7209.A0A1I7W1Y6"/>
<keyword evidence="5" id="KW-0862">Zinc</keyword>
<evidence type="ECO:0000259" key="8">
    <source>
        <dbReference type="Pfam" id="PF00962"/>
    </source>
</evidence>
<sequence length="354" mass="42014">MLLRTLEEHRRTLGEPELTVQQRKLLWAYGEPRDMKEAMQSMSMVHDMILLQEDVFMITRDIIDRYHADNVFYLEFRVKPCLSKELSPETFLRKMIQAITLAKATYRNMVIKILVIAELDNSIERVKETIELVMVLGRTYRCKNKPDSDIIHGMEMIFGDKNEVNIHELQEMIDRIRRESQLIIVFNLAKINENVSQLYDILLLRPDRLSNAEILSTLSQNQNQIDQRILTDRLLSMKLPIGIVIWTGYSGLLGCSLSDEYYQLAISMDLKPNDIYRLSLIASFYTEKTPRDNCRELFPFARFYDTFAKRYTLENSTDWKLQILRNCQFFLSRPLASRSKRRRRRRRIIDCLYF</sequence>
<evidence type="ECO:0000256" key="4">
    <source>
        <dbReference type="ARBA" id="ARBA00022801"/>
    </source>
</evidence>
<keyword evidence="4" id="KW-0378">Hydrolase</keyword>
<keyword evidence="9" id="KW-1185">Reference proteome</keyword>
<dbReference type="WBParaSite" id="EN70_876">
    <property type="protein sequence ID" value="EN70_876"/>
    <property type="gene ID" value="EN70_876"/>
</dbReference>
<feature type="domain" description="Adenosine deaminase" evidence="8">
    <location>
        <begin position="25"/>
        <end position="133"/>
    </location>
</feature>
<evidence type="ECO:0000256" key="1">
    <source>
        <dbReference type="ARBA" id="ARBA00001947"/>
    </source>
</evidence>
<dbReference type="SUPFAM" id="SSF51556">
    <property type="entry name" value="Metallo-dependent hydrolases"/>
    <property type="match status" value="1"/>
</dbReference>
<comment type="similarity">
    <text evidence="2">Belongs to the metallo-dependent hydrolases superfamily. Adenosine and AMP deaminases family.</text>
</comment>
<dbReference type="Gene3D" id="3.20.20.140">
    <property type="entry name" value="Metal-dependent hydrolases"/>
    <property type="match status" value="1"/>
</dbReference>
<dbReference type="GO" id="GO:0004000">
    <property type="term" value="F:adenosine deaminase activity"/>
    <property type="evidence" value="ECO:0007669"/>
    <property type="project" value="TreeGrafter"/>
</dbReference>
<evidence type="ECO:0000313" key="9">
    <source>
        <dbReference type="Proteomes" id="UP000095285"/>
    </source>
</evidence>
<reference evidence="9" key="1">
    <citation type="submission" date="2012-04" db="EMBL/GenBank/DDBJ databases">
        <title>The Genome Sequence of Loa loa.</title>
        <authorList>
            <consortium name="The Broad Institute Genome Sequencing Platform"/>
            <consortium name="Broad Institute Genome Sequencing Center for Infectious Disease"/>
            <person name="Nutman T.B."/>
            <person name="Fink D.L."/>
            <person name="Russ C."/>
            <person name="Young S."/>
            <person name="Zeng Q."/>
            <person name="Gargeya S."/>
            <person name="Alvarado L."/>
            <person name="Berlin A."/>
            <person name="Chapman S.B."/>
            <person name="Chen Z."/>
            <person name="Freedman E."/>
            <person name="Gellesch M."/>
            <person name="Goldberg J."/>
            <person name="Griggs A."/>
            <person name="Gujja S."/>
            <person name="Heilman E.R."/>
            <person name="Heiman D."/>
            <person name="Howarth C."/>
            <person name="Mehta T."/>
            <person name="Neiman D."/>
            <person name="Pearson M."/>
            <person name="Roberts A."/>
            <person name="Saif S."/>
            <person name="Shea T."/>
            <person name="Shenoy N."/>
            <person name="Sisk P."/>
            <person name="Stolte C."/>
            <person name="Sykes S."/>
            <person name="White J."/>
            <person name="Yandava C."/>
            <person name="Haas B."/>
            <person name="Henn M.R."/>
            <person name="Nusbaum C."/>
            <person name="Birren B."/>
        </authorList>
    </citation>
    <scope>NUCLEOTIDE SEQUENCE [LARGE SCALE GENOMIC DNA]</scope>
</reference>
<proteinExistence type="inferred from homology"/>
<dbReference type="InterPro" id="IPR001365">
    <property type="entry name" value="A_deaminase_dom"/>
</dbReference>
<dbReference type="AlphaFoldDB" id="A0A1I7W1Y6"/>
<dbReference type="GO" id="GO:0009117">
    <property type="term" value="P:nucleotide metabolic process"/>
    <property type="evidence" value="ECO:0007669"/>
    <property type="project" value="UniProtKB-KW"/>
</dbReference>
<evidence type="ECO:0000256" key="3">
    <source>
        <dbReference type="ARBA" id="ARBA00022723"/>
    </source>
</evidence>